<evidence type="ECO:0000313" key="14">
    <source>
        <dbReference type="EMBL" id="VFR85187.1"/>
    </source>
</evidence>
<evidence type="ECO:0000256" key="8">
    <source>
        <dbReference type="ARBA" id="ARBA00034808"/>
    </source>
</evidence>
<feature type="domain" description="UvrD-like helicase ATP-binding" evidence="10">
    <location>
        <begin position="125"/>
        <end position="417"/>
    </location>
</feature>
<dbReference type="CDD" id="cd17932">
    <property type="entry name" value="DEXQc_UvrD"/>
    <property type="match status" value="1"/>
</dbReference>
<evidence type="ECO:0000313" key="13">
    <source>
        <dbReference type="EMBL" id="VFR70641.1"/>
    </source>
</evidence>
<dbReference type="AlphaFoldDB" id="A0A484T917"/>
<dbReference type="GO" id="GO:0003677">
    <property type="term" value="F:DNA binding"/>
    <property type="evidence" value="ECO:0007669"/>
    <property type="project" value="InterPro"/>
</dbReference>
<evidence type="ECO:0000256" key="2">
    <source>
        <dbReference type="ARBA" id="ARBA00022741"/>
    </source>
</evidence>
<dbReference type="PANTHER" id="PTHR11070">
    <property type="entry name" value="UVRD / RECB / PCRA DNA HELICASE FAMILY MEMBER"/>
    <property type="match status" value="1"/>
</dbReference>
<evidence type="ECO:0000259" key="11">
    <source>
        <dbReference type="PROSITE" id="PS51217"/>
    </source>
</evidence>
<protein>
    <recommendedName>
        <fullName evidence="8">DNA 3'-5' helicase</fullName>
        <ecNumber evidence="8">5.6.2.4</ecNumber>
    </recommendedName>
</protein>
<keyword evidence="3" id="KW-0378">Hydrolase</keyword>
<dbReference type="InterPro" id="IPR014016">
    <property type="entry name" value="UvrD-like_ATP-bd"/>
</dbReference>
<evidence type="ECO:0000259" key="10">
    <source>
        <dbReference type="PROSITE" id="PS51198"/>
    </source>
</evidence>
<evidence type="ECO:0000256" key="1">
    <source>
        <dbReference type="ARBA" id="ARBA00009922"/>
    </source>
</evidence>
<dbReference type="InterPro" id="IPR027417">
    <property type="entry name" value="P-loop_NTPase"/>
</dbReference>
<dbReference type="GO" id="GO:0005524">
    <property type="term" value="F:ATP binding"/>
    <property type="evidence" value="ECO:0007669"/>
    <property type="project" value="UniProtKB-KW"/>
</dbReference>
<keyword evidence="5" id="KW-0067">ATP-binding</keyword>
<keyword evidence="6" id="KW-0413">Isomerase</keyword>
<dbReference type="InterPro" id="IPR014017">
    <property type="entry name" value="DNA_helicase_UvrD-like_C"/>
</dbReference>
<organism evidence="13">
    <name type="scientific">plant metagenome</name>
    <dbReference type="NCBI Taxonomy" id="1297885"/>
    <lineage>
        <taxon>unclassified sequences</taxon>
        <taxon>metagenomes</taxon>
        <taxon>organismal metagenomes</taxon>
    </lineage>
</organism>
<evidence type="ECO:0000256" key="7">
    <source>
        <dbReference type="ARBA" id="ARBA00034617"/>
    </source>
</evidence>
<evidence type="ECO:0000256" key="4">
    <source>
        <dbReference type="ARBA" id="ARBA00022806"/>
    </source>
</evidence>
<dbReference type="GO" id="GO:0043138">
    <property type="term" value="F:3'-5' DNA helicase activity"/>
    <property type="evidence" value="ECO:0007669"/>
    <property type="project" value="UniProtKB-EC"/>
</dbReference>
<evidence type="ECO:0000256" key="5">
    <source>
        <dbReference type="ARBA" id="ARBA00022840"/>
    </source>
</evidence>
<proteinExistence type="inferred from homology"/>
<dbReference type="Pfam" id="PF13361">
    <property type="entry name" value="UvrD_C"/>
    <property type="match status" value="2"/>
</dbReference>
<dbReference type="Gene3D" id="1.10.486.10">
    <property type="entry name" value="PCRA, domain 4"/>
    <property type="match status" value="1"/>
</dbReference>
<dbReference type="EMBL" id="CAADIJ010000025">
    <property type="protein sequence ID" value="VFR85187.1"/>
    <property type="molecule type" value="Genomic_DNA"/>
</dbReference>
<evidence type="ECO:0000256" key="6">
    <source>
        <dbReference type="ARBA" id="ARBA00023235"/>
    </source>
</evidence>
<dbReference type="SUPFAM" id="SSF52540">
    <property type="entry name" value="P-loop containing nucleoside triphosphate hydrolases"/>
    <property type="match status" value="1"/>
</dbReference>
<evidence type="ECO:0000256" key="3">
    <source>
        <dbReference type="ARBA" id="ARBA00022801"/>
    </source>
</evidence>
<comment type="similarity">
    <text evidence="1">Belongs to the helicase family. UvrD subfamily.</text>
</comment>
<reference evidence="13" key="1">
    <citation type="submission" date="2019-03" db="EMBL/GenBank/DDBJ databases">
        <authorList>
            <person name="Danneels B."/>
        </authorList>
    </citation>
    <scope>NUCLEOTIDE SEQUENCE</scope>
</reference>
<dbReference type="InterPro" id="IPR000212">
    <property type="entry name" value="DNA_helicase_UvrD/REP"/>
</dbReference>
<gene>
    <name evidence="12" type="ORF">ANDA3_2549</name>
    <name evidence="13" type="ORF">DAR2_2416</name>
    <name evidence="14" type="ORF">DAR3_2415</name>
</gene>
<comment type="catalytic activity">
    <reaction evidence="7">
        <text>Couples ATP hydrolysis with the unwinding of duplex DNA by translocating in the 3'-5' direction.</text>
        <dbReference type="EC" id="5.6.2.4"/>
    </reaction>
</comment>
<evidence type="ECO:0000256" key="9">
    <source>
        <dbReference type="ARBA" id="ARBA00048988"/>
    </source>
</evidence>
<dbReference type="Gene3D" id="3.40.50.300">
    <property type="entry name" value="P-loop containing nucleotide triphosphate hydrolases"/>
    <property type="match status" value="2"/>
</dbReference>
<dbReference type="PROSITE" id="PS51198">
    <property type="entry name" value="UVRD_HELICASE_ATP_BIND"/>
    <property type="match status" value="1"/>
</dbReference>
<dbReference type="GO" id="GO:0016787">
    <property type="term" value="F:hydrolase activity"/>
    <property type="evidence" value="ECO:0007669"/>
    <property type="project" value="UniProtKB-KW"/>
</dbReference>
<evidence type="ECO:0000313" key="12">
    <source>
        <dbReference type="EMBL" id="VFR33966.1"/>
    </source>
</evidence>
<comment type="catalytic activity">
    <reaction evidence="9">
        <text>ATP + H2O = ADP + phosphate + H(+)</text>
        <dbReference type="Rhea" id="RHEA:13065"/>
        <dbReference type="ChEBI" id="CHEBI:15377"/>
        <dbReference type="ChEBI" id="CHEBI:15378"/>
        <dbReference type="ChEBI" id="CHEBI:30616"/>
        <dbReference type="ChEBI" id="CHEBI:43474"/>
        <dbReference type="ChEBI" id="CHEBI:456216"/>
        <dbReference type="EC" id="5.6.2.4"/>
    </reaction>
</comment>
<name>A0A484T917_9ZZZZ</name>
<dbReference type="InterPro" id="IPR013986">
    <property type="entry name" value="DExx_box_DNA_helicase_dom_sf"/>
</dbReference>
<dbReference type="EMBL" id="CAADIC010000018">
    <property type="protein sequence ID" value="VFR33966.1"/>
    <property type="molecule type" value="Genomic_DNA"/>
</dbReference>
<dbReference type="EMBL" id="CAADIL010000014">
    <property type="protein sequence ID" value="VFR70641.1"/>
    <property type="molecule type" value="Genomic_DNA"/>
</dbReference>
<feature type="domain" description="UvrD-like helicase C-terminal" evidence="11">
    <location>
        <begin position="418"/>
        <end position="681"/>
    </location>
</feature>
<keyword evidence="4 13" id="KW-0347">Helicase</keyword>
<dbReference type="GO" id="GO:0000725">
    <property type="term" value="P:recombinational repair"/>
    <property type="evidence" value="ECO:0007669"/>
    <property type="project" value="TreeGrafter"/>
</dbReference>
<dbReference type="GO" id="GO:0005829">
    <property type="term" value="C:cytosol"/>
    <property type="evidence" value="ECO:0007669"/>
    <property type="project" value="TreeGrafter"/>
</dbReference>
<dbReference type="Pfam" id="PF00580">
    <property type="entry name" value="UvrD-helicase"/>
    <property type="match status" value="1"/>
</dbReference>
<sequence>MRIHSRFARWRPRPLSRGHLRWRKASRKTPRGGLAFLVGAWLWRKRHWPPDANVFSRAARQRPADTGWIYSILVDASAPAPAFRRPDAMPTDLLSVTSPASPAVALPAWAVGPQHADILAELNAEQRAAAAHGLADADARALLVIAGAGTGKTSALAHRVVNLILHGADPQRILLLTFSRRAAQEMARRAGQVLSRALGLQGGEPPALPWAGTFHGVGARLLRDYAPRIGLAENFSIHDRGDAEDLMGMVRHARGLSATAARFPLKGTCLGIYSRVVNSGAPLAEVLARAYPWCAQWEEELNGLFTGYVQAKQDQQALDYDDLLLYWAEMLGDPGLAAELGGRFDHVLVDEYQDTNALQAGILLAMKPDGKGLTVVGDDAQAIYSFRAATVRNILDFPQRFATPARVITLSRNYRSSQPILEASNAVIAQAAERFKKDLWTDRHSSLKPQLVAVSDEAGQARWVADRVLERREEGLRLMAQAVLFRTSSHSAALELELARRNIPFVKFGGLKFLEAGHIKDALAVLRWAQNPRSRVAGFRVAQLLPGVGPATAARLMDTLADAADPVSAIAGFVPAQGDIEAWRGFAQLYAALASGKAGWPAELELVTRWIAPHLERLYEDARVRQGDLQQLSRLAGAYGSRERFLTELTLDPPDATSAHAGPPMRDEDYLILSTIHSAKGQEWKAVYVLNAVDGCIPCDISTGASEEIEEERRLLYVAMTRARDFLHVMVPQRFYVTQQTGMGDRHVYGGRTRFIPDSLLDKFDLLPRPEPLEPIRPKGEKPAPAMDVAARIRARWR</sequence>
<dbReference type="Gene3D" id="1.10.10.160">
    <property type="match status" value="1"/>
</dbReference>
<accession>A0A484T917</accession>
<dbReference type="PROSITE" id="PS51217">
    <property type="entry name" value="UVRD_HELICASE_CTER"/>
    <property type="match status" value="1"/>
</dbReference>
<dbReference type="EC" id="5.6.2.4" evidence="8"/>
<keyword evidence="2" id="KW-0547">Nucleotide-binding</keyword>
<dbReference type="PANTHER" id="PTHR11070:SF3">
    <property type="entry name" value="DNA 3'-5' HELICASE"/>
    <property type="match status" value="1"/>
</dbReference>